<dbReference type="EMBL" id="JAENHL010000008">
    <property type="protein sequence ID" value="MBK1871321.1"/>
    <property type="molecule type" value="Genomic_DNA"/>
</dbReference>
<evidence type="ECO:0000313" key="1">
    <source>
        <dbReference type="EMBL" id="MBK1871321.1"/>
    </source>
</evidence>
<accession>A0ACC5RF48</accession>
<comment type="caution">
    <text evidence="1">The sequence shown here is derived from an EMBL/GenBank/DDBJ whole genome shotgun (WGS) entry which is preliminary data.</text>
</comment>
<evidence type="ECO:0000313" key="2">
    <source>
        <dbReference type="Proteomes" id="UP000616151"/>
    </source>
</evidence>
<keyword evidence="2" id="KW-1185">Reference proteome</keyword>
<reference evidence="1" key="1">
    <citation type="submission" date="2021-01" db="EMBL/GenBank/DDBJ databases">
        <authorList>
            <person name="Sun Q."/>
        </authorList>
    </citation>
    <scope>NUCLEOTIDE SEQUENCE</scope>
    <source>
        <strain evidence="1">YIM B02566</strain>
    </source>
</reference>
<organism evidence="1 2">
    <name type="scientific">Taklimakanibacter albus</name>
    <dbReference type="NCBI Taxonomy" id="2800327"/>
    <lineage>
        <taxon>Bacteria</taxon>
        <taxon>Pseudomonadati</taxon>
        <taxon>Pseudomonadota</taxon>
        <taxon>Alphaproteobacteria</taxon>
        <taxon>Hyphomicrobiales</taxon>
        <taxon>Aestuariivirgaceae</taxon>
        <taxon>Taklimakanibacter</taxon>
    </lineage>
</organism>
<proteinExistence type="predicted"/>
<dbReference type="Proteomes" id="UP000616151">
    <property type="component" value="Unassembled WGS sequence"/>
</dbReference>
<gene>
    <name evidence="1" type="ORF">JHL16_33450</name>
</gene>
<name>A0ACC5RF48_9HYPH</name>
<protein>
    <submittedName>
        <fullName evidence="1">EthD family reductase</fullName>
    </submittedName>
</protein>
<sequence>MLKVMSLMKRRADMSFADFRRWAQADHPILAQKLPGLRGYRMNVPKEENPDNPYDAVSEMWFDNAEARLAAMATDAGKAAGGDAASHCASRFHLLVDEKVFV</sequence>